<accession>A0A225MD09</accession>
<dbReference type="CDD" id="cd10028">
    <property type="entry name" value="UDG-F2_TDG_MUG"/>
    <property type="match status" value="1"/>
</dbReference>
<evidence type="ECO:0000313" key="6">
    <source>
        <dbReference type="Proteomes" id="UP000214603"/>
    </source>
</evidence>
<dbReference type="EMBL" id="NJIH01000007">
    <property type="protein sequence ID" value="OWT59184.1"/>
    <property type="molecule type" value="Genomic_DNA"/>
</dbReference>
<dbReference type="PANTHER" id="PTHR12159:SF9">
    <property type="entry name" value="G_T MISMATCH-SPECIFIC THYMINE DNA GLYCOSYLASE"/>
    <property type="match status" value="1"/>
</dbReference>
<feature type="domain" description="Uracil-DNA glycosylase-like" evidence="4">
    <location>
        <begin position="16"/>
        <end position="174"/>
    </location>
</feature>
<dbReference type="AlphaFoldDB" id="A0A225MD09"/>
<gene>
    <name evidence="5" type="ORF">CEY11_13465</name>
</gene>
<dbReference type="NCBIfam" id="NF007570">
    <property type="entry name" value="PRK10201.1"/>
    <property type="match status" value="1"/>
</dbReference>
<dbReference type="SMART" id="SM00986">
    <property type="entry name" value="UDG"/>
    <property type="match status" value="1"/>
</dbReference>
<dbReference type="RefSeq" id="WP_088603914.1">
    <property type="nucleotide sequence ID" value="NZ_NJIH01000007.1"/>
</dbReference>
<evidence type="ECO:0000256" key="1">
    <source>
        <dbReference type="ARBA" id="ARBA00022763"/>
    </source>
</evidence>
<keyword evidence="6" id="KW-1185">Reference proteome</keyword>
<keyword evidence="2" id="KW-0378">Hydrolase</keyword>
<dbReference type="InterPro" id="IPR005122">
    <property type="entry name" value="Uracil-DNA_glycosylase-like"/>
</dbReference>
<dbReference type="InterPro" id="IPR015637">
    <property type="entry name" value="MUG/TDG"/>
</dbReference>
<proteinExistence type="predicted"/>
<dbReference type="SMART" id="SM00987">
    <property type="entry name" value="UreE_C"/>
    <property type="match status" value="1"/>
</dbReference>
<keyword evidence="1" id="KW-0227">DNA damage</keyword>
<evidence type="ECO:0000259" key="4">
    <source>
        <dbReference type="SMART" id="SM00986"/>
    </source>
</evidence>
<dbReference type="GO" id="GO:0004844">
    <property type="term" value="F:uracil DNA N-glycosylase activity"/>
    <property type="evidence" value="ECO:0007669"/>
    <property type="project" value="TreeGrafter"/>
</dbReference>
<dbReference type="Gene3D" id="3.40.470.10">
    <property type="entry name" value="Uracil-DNA glycosylase-like domain"/>
    <property type="match status" value="1"/>
</dbReference>
<reference evidence="6" key="1">
    <citation type="submission" date="2017-06" db="EMBL/GenBank/DDBJ databases">
        <title>Herbaspirillum phytohormonus sp. nov., isolated from the root nodule of Robinia pseudoacacia in lead-zinc mine.</title>
        <authorList>
            <person name="Fan M."/>
            <person name="Lin Y."/>
        </authorList>
    </citation>
    <scope>NUCLEOTIDE SEQUENCE [LARGE SCALE GENOMIC DNA]</scope>
    <source>
        <strain evidence="6">SC-089</strain>
    </source>
</reference>
<dbReference type="Proteomes" id="UP000214603">
    <property type="component" value="Unassembled WGS sequence"/>
</dbReference>
<comment type="caution">
    <text evidence="5">The sequence shown here is derived from an EMBL/GenBank/DDBJ whole genome shotgun (WGS) entry which is preliminary data.</text>
</comment>
<organism evidence="5 6">
    <name type="scientific">Candidimonas nitroreducens</name>
    <dbReference type="NCBI Taxonomy" id="683354"/>
    <lineage>
        <taxon>Bacteria</taxon>
        <taxon>Pseudomonadati</taxon>
        <taxon>Pseudomonadota</taxon>
        <taxon>Betaproteobacteria</taxon>
        <taxon>Burkholderiales</taxon>
        <taxon>Alcaligenaceae</taxon>
        <taxon>Candidimonas</taxon>
    </lineage>
</organism>
<dbReference type="InterPro" id="IPR036895">
    <property type="entry name" value="Uracil-DNA_glycosylase-like_sf"/>
</dbReference>
<evidence type="ECO:0000256" key="2">
    <source>
        <dbReference type="ARBA" id="ARBA00022801"/>
    </source>
</evidence>
<evidence type="ECO:0000256" key="3">
    <source>
        <dbReference type="ARBA" id="ARBA00023204"/>
    </source>
</evidence>
<sequence length="178" mass="19517">MAAEPLVPDPLPPKLPDVLTGGLSVVFCGLNPGLSAVVSGHHFTNKSNRFWKAIHLAGFTAELIEPTNDRRILQYGCGLTVVVDRPTIRADEVSRQEFQASHGTLHRKIELFAPAYIAFLGKAAYSAISGRRDIAWGLQPERFAGAVAWVLPNPSGLNRAFRLDDLVQAYRELRLAAF</sequence>
<evidence type="ECO:0000313" key="5">
    <source>
        <dbReference type="EMBL" id="OWT59184.1"/>
    </source>
</evidence>
<dbReference type="PANTHER" id="PTHR12159">
    <property type="entry name" value="G/T AND G/U MISMATCH-SPECIFIC DNA GLYCOSYLASE"/>
    <property type="match status" value="1"/>
</dbReference>
<dbReference type="OrthoDB" id="9799921at2"/>
<name>A0A225MD09_9BURK</name>
<keyword evidence="3" id="KW-0234">DNA repair</keyword>
<dbReference type="GO" id="GO:0008263">
    <property type="term" value="F:pyrimidine-specific mismatch base pair DNA N-glycosylase activity"/>
    <property type="evidence" value="ECO:0007669"/>
    <property type="project" value="TreeGrafter"/>
</dbReference>
<dbReference type="GO" id="GO:0006285">
    <property type="term" value="P:base-excision repair, AP site formation"/>
    <property type="evidence" value="ECO:0007669"/>
    <property type="project" value="InterPro"/>
</dbReference>
<dbReference type="SUPFAM" id="SSF52141">
    <property type="entry name" value="Uracil-DNA glycosylase-like"/>
    <property type="match status" value="1"/>
</dbReference>
<dbReference type="Pfam" id="PF03167">
    <property type="entry name" value="UDG"/>
    <property type="match status" value="1"/>
</dbReference>
<protein>
    <submittedName>
        <fullName evidence="5">Double-stranded uracil-DNA glycosylase</fullName>
    </submittedName>
</protein>